<dbReference type="FunFam" id="1.10.10.10:FF:000322">
    <property type="entry name" value="Probable disease resistance protein At1g63360"/>
    <property type="match status" value="1"/>
</dbReference>
<dbReference type="PANTHER" id="PTHR33463:SF187">
    <property type="entry name" value="AND NB-ARC DOMAIN DISEASE RESISTANCE PROTEIN, PUTATIVE-RELATED"/>
    <property type="match status" value="1"/>
</dbReference>
<dbReference type="Pfam" id="PF23247">
    <property type="entry name" value="LRR_RPS2"/>
    <property type="match status" value="1"/>
</dbReference>
<dbReference type="InterPro" id="IPR001611">
    <property type="entry name" value="Leu-rich_rpt"/>
</dbReference>
<keyword evidence="6" id="KW-0067">ATP-binding</keyword>
<evidence type="ECO:0000313" key="12">
    <source>
        <dbReference type="Proteomes" id="UP001630127"/>
    </source>
</evidence>
<evidence type="ECO:0000256" key="7">
    <source>
        <dbReference type="SAM" id="Coils"/>
    </source>
</evidence>
<evidence type="ECO:0000256" key="4">
    <source>
        <dbReference type="ARBA" id="ARBA00022741"/>
    </source>
</evidence>
<dbReference type="Pfam" id="PF00931">
    <property type="entry name" value="NB-ARC"/>
    <property type="match status" value="1"/>
</dbReference>
<gene>
    <name evidence="11" type="ORF">ACH5RR_009423</name>
</gene>
<dbReference type="PANTHER" id="PTHR33463">
    <property type="entry name" value="NB-ARC DOMAIN-CONTAINING PROTEIN-RELATED"/>
    <property type="match status" value="1"/>
</dbReference>
<sequence>MVDKLMDFGAKWLQDYLGLEEEMQNLERKINVLTYRATDIITLTKLQSKKKRKKEVEEWLKDFERKKTEFRILREQAQQARFYSRIQLIRRVQTMIMGTEDLIQRGEFSGGLLLDVREAKRLMPLVATKWKGQAFEQNLKETWECLMDEKILSIGIYGMGGVGKTTLAIHVYNNLLKETKFSGHVYWITVSQEANIPKLQNDIAKFLDIDLSSEDNEMKRAAQLFQALKRRKNFVLILDDVWTHINLENVGIPLRAEGRKLIITSRSLDVCRTMGCQKEIKVKPLSEQEAWSLFQEKLGFCVELPPDVEEIAMSMAKSCAGLPLGIVTVAGSMKGTNDIYEWKDALEELEEPSIRIQQDDEIFKILNYSYNRLRDQRLKDCFLYCSLYPEDYEIPRDELIASFIMERLLDKRRSRRAEFEQGHAILNKLENACLLEGVVKIKDDDTEAKYVKMHDLMRDMALKIAKTKPKFMVKAGIWLKEIPDTSEWKEDLDKVSLRYNILSSIPSGISPQCPKLSTLTLWGNEFRSIPSSFFAYFGALQVLDLSCNRSLEELPNCISDLENLTALLLFSCRDLRFVPSLKKLKALRELDLSDTKISNVPEGLERLVNLKCLNMVHTNLVTIPEGILSKLSCLQSLGVPRHVEVQVQELEALKNLEEFIGGFGEVDRFNQFVRSCQHHKRPSFYVIQVGSGLLRGLNGHFQRMANKGVVFSFTNISLGGGKTGNVLPTDIQELEICACRGLGNSLNDTFSEFGIRTKGLTHCTIEACSEIKCLLKFSSQNDQYVVQGQVSPSAPLQNLKHLRLFCLPNFTGLFECDSLFHPIRPSQGTFSCLKSLFIDRCAKIKRLLTPSLLQCIKSLEVLKIWGCNELEEMIAEDEESSKTSISSLPNLKKLALLGNHKLRYICKGILICDSIERIEITNCRHIEKLPLFLPFIDGQLSAPPALQVIEIALPCWESLKWENPKTKNILQPFVRFGEF</sequence>
<evidence type="ECO:0000259" key="8">
    <source>
        <dbReference type="Pfam" id="PF00931"/>
    </source>
</evidence>
<dbReference type="AlphaFoldDB" id="A0ABD3AE61"/>
<evidence type="ECO:0000256" key="2">
    <source>
        <dbReference type="ARBA" id="ARBA00022614"/>
    </source>
</evidence>
<dbReference type="Gene3D" id="1.10.10.10">
    <property type="entry name" value="Winged helix-like DNA-binding domain superfamily/Winged helix DNA-binding domain"/>
    <property type="match status" value="1"/>
</dbReference>
<reference evidence="11 12" key="1">
    <citation type="submission" date="2024-11" db="EMBL/GenBank/DDBJ databases">
        <title>A near-complete genome assembly of Cinchona calisaya.</title>
        <authorList>
            <person name="Lian D.C."/>
            <person name="Zhao X.W."/>
            <person name="Wei L."/>
        </authorList>
    </citation>
    <scope>NUCLEOTIDE SEQUENCE [LARGE SCALE GENOMIC DNA]</scope>
    <source>
        <tissue evidence="11">Nenye</tissue>
    </source>
</reference>
<feature type="domain" description="Disease resistance protein winged helix" evidence="10">
    <location>
        <begin position="387"/>
        <end position="461"/>
    </location>
</feature>
<organism evidence="11 12">
    <name type="scientific">Cinchona calisaya</name>
    <dbReference type="NCBI Taxonomy" id="153742"/>
    <lineage>
        <taxon>Eukaryota</taxon>
        <taxon>Viridiplantae</taxon>
        <taxon>Streptophyta</taxon>
        <taxon>Embryophyta</taxon>
        <taxon>Tracheophyta</taxon>
        <taxon>Spermatophyta</taxon>
        <taxon>Magnoliopsida</taxon>
        <taxon>eudicotyledons</taxon>
        <taxon>Gunneridae</taxon>
        <taxon>Pentapetalae</taxon>
        <taxon>asterids</taxon>
        <taxon>lamiids</taxon>
        <taxon>Gentianales</taxon>
        <taxon>Rubiaceae</taxon>
        <taxon>Cinchonoideae</taxon>
        <taxon>Cinchoneae</taxon>
        <taxon>Cinchona</taxon>
    </lineage>
</organism>
<evidence type="ECO:0000256" key="6">
    <source>
        <dbReference type="ARBA" id="ARBA00022840"/>
    </source>
</evidence>
<feature type="domain" description="NB-ARC" evidence="8">
    <location>
        <begin position="136"/>
        <end position="297"/>
    </location>
</feature>
<feature type="domain" description="Disease resistance protein At4g27190-like leucine-rich repeats" evidence="9">
    <location>
        <begin position="827"/>
        <end position="929"/>
    </location>
</feature>
<keyword evidence="2" id="KW-0433">Leucine-rich repeat</keyword>
<evidence type="ECO:0008006" key="13">
    <source>
        <dbReference type="Google" id="ProtNLM"/>
    </source>
</evidence>
<comment type="caution">
    <text evidence="11">The sequence shown here is derived from an EMBL/GenBank/DDBJ whole genome shotgun (WGS) entry which is preliminary data.</text>
</comment>
<dbReference type="Pfam" id="PF23559">
    <property type="entry name" value="WHD_DRP"/>
    <property type="match status" value="1"/>
</dbReference>
<evidence type="ECO:0000313" key="11">
    <source>
        <dbReference type="EMBL" id="KAL3530101.1"/>
    </source>
</evidence>
<keyword evidence="7" id="KW-0175">Coiled coil</keyword>
<keyword evidence="5" id="KW-0611">Plant defense</keyword>
<dbReference type="Gene3D" id="3.80.10.10">
    <property type="entry name" value="Ribonuclease Inhibitor"/>
    <property type="match status" value="2"/>
</dbReference>
<dbReference type="Gene3D" id="1.10.8.430">
    <property type="entry name" value="Helical domain of apoptotic protease-activating factors"/>
    <property type="match status" value="1"/>
</dbReference>
<dbReference type="SMART" id="SM00369">
    <property type="entry name" value="LRR_TYP"/>
    <property type="match status" value="4"/>
</dbReference>
<dbReference type="InterPro" id="IPR058922">
    <property type="entry name" value="WHD_DRP"/>
</dbReference>
<protein>
    <recommendedName>
        <fullName evidence="13">Disease resistance protein</fullName>
    </recommendedName>
</protein>
<dbReference type="SUPFAM" id="SSF52540">
    <property type="entry name" value="P-loop containing nucleoside triphosphate hydrolases"/>
    <property type="match status" value="1"/>
</dbReference>
<keyword evidence="12" id="KW-1185">Reference proteome</keyword>
<evidence type="ECO:0000259" key="10">
    <source>
        <dbReference type="Pfam" id="PF23559"/>
    </source>
</evidence>
<keyword evidence="4" id="KW-0547">Nucleotide-binding</keyword>
<dbReference type="InterPro" id="IPR050905">
    <property type="entry name" value="Plant_NBS-LRR"/>
</dbReference>
<dbReference type="GO" id="GO:0005524">
    <property type="term" value="F:ATP binding"/>
    <property type="evidence" value="ECO:0007669"/>
    <property type="project" value="UniProtKB-KW"/>
</dbReference>
<evidence type="ECO:0000256" key="3">
    <source>
        <dbReference type="ARBA" id="ARBA00022737"/>
    </source>
</evidence>
<dbReference type="Pfam" id="PF13855">
    <property type="entry name" value="LRR_8"/>
    <property type="match status" value="1"/>
</dbReference>
<dbReference type="EMBL" id="JBJUIK010000004">
    <property type="protein sequence ID" value="KAL3530101.1"/>
    <property type="molecule type" value="Genomic_DNA"/>
</dbReference>
<dbReference type="InterPro" id="IPR032675">
    <property type="entry name" value="LRR_dom_sf"/>
</dbReference>
<dbReference type="FunFam" id="3.40.50.300:FF:001091">
    <property type="entry name" value="Probable disease resistance protein At1g61300"/>
    <property type="match status" value="1"/>
</dbReference>
<dbReference type="Proteomes" id="UP001630127">
    <property type="component" value="Unassembled WGS sequence"/>
</dbReference>
<dbReference type="InterPro" id="IPR036388">
    <property type="entry name" value="WH-like_DNA-bd_sf"/>
</dbReference>
<accession>A0ABD3AE61</accession>
<dbReference type="InterPro" id="IPR002182">
    <property type="entry name" value="NB-ARC"/>
</dbReference>
<dbReference type="PRINTS" id="PR00364">
    <property type="entry name" value="DISEASERSIST"/>
</dbReference>
<evidence type="ECO:0000256" key="5">
    <source>
        <dbReference type="ARBA" id="ARBA00022821"/>
    </source>
</evidence>
<dbReference type="InterPro" id="IPR027417">
    <property type="entry name" value="P-loop_NTPase"/>
</dbReference>
<name>A0ABD3AE61_9GENT</name>
<keyword evidence="3" id="KW-0677">Repeat</keyword>
<evidence type="ECO:0000259" key="9">
    <source>
        <dbReference type="Pfam" id="PF23247"/>
    </source>
</evidence>
<dbReference type="InterPro" id="IPR057135">
    <property type="entry name" value="At4g27190-like_LRR"/>
</dbReference>
<comment type="similarity">
    <text evidence="1">Belongs to the disease resistance NB-LRR family.</text>
</comment>
<dbReference type="Gene3D" id="3.40.50.300">
    <property type="entry name" value="P-loop containing nucleotide triphosphate hydrolases"/>
    <property type="match status" value="1"/>
</dbReference>
<feature type="coiled-coil region" evidence="7">
    <location>
        <begin position="9"/>
        <end position="80"/>
    </location>
</feature>
<dbReference type="InterPro" id="IPR003591">
    <property type="entry name" value="Leu-rich_rpt_typical-subtyp"/>
</dbReference>
<dbReference type="GO" id="GO:0051607">
    <property type="term" value="P:defense response to virus"/>
    <property type="evidence" value="ECO:0007669"/>
    <property type="project" value="UniProtKB-ARBA"/>
</dbReference>
<evidence type="ECO:0000256" key="1">
    <source>
        <dbReference type="ARBA" id="ARBA00008894"/>
    </source>
</evidence>
<dbReference type="SUPFAM" id="SSF52058">
    <property type="entry name" value="L domain-like"/>
    <property type="match status" value="1"/>
</dbReference>
<dbReference type="InterPro" id="IPR042197">
    <property type="entry name" value="Apaf_helical"/>
</dbReference>
<proteinExistence type="inferred from homology"/>